<dbReference type="OrthoDB" id="272411at2759"/>
<accession>A0A9P8AJF4</accession>
<gene>
    <name evidence="5" type="primary">MON1</name>
    <name evidence="5" type="ORF">KQ657_004500</name>
</gene>
<dbReference type="EMBL" id="JAHMUF010000006">
    <property type="protein sequence ID" value="KAG7194819.1"/>
    <property type="molecule type" value="Genomic_DNA"/>
</dbReference>
<keyword evidence="2" id="KW-0926">Vacuole</keyword>
<protein>
    <recommendedName>
        <fullName evidence="2">Vacuolar fusion protein MON1</fullName>
    </recommendedName>
</protein>
<dbReference type="RefSeq" id="XP_043050366.1">
    <property type="nucleotide sequence ID" value="XM_043195169.1"/>
</dbReference>
<name>A0A9P8AJF4_9ASCO</name>
<dbReference type="PANTHER" id="PTHR13027:SF7">
    <property type="entry name" value="VACUOLAR FUSION PROTEIN MON1 HOMOLOG"/>
    <property type="match status" value="1"/>
</dbReference>
<keyword evidence="2" id="KW-0813">Transport</keyword>
<dbReference type="GO" id="GO:0006623">
    <property type="term" value="P:protein targeting to vacuole"/>
    <property type="evidence" value="ECO:0007669"/>
    <property type="project" value="UniProtKB-UniRule"/>
</dbReference>
<evidence type="ECO:0000259" key="4">
    <source>
        <dbReference type="Pfam" id="PF19037"/>
    </source>
</evidence>
<dbReference type="GO" id="GO:0016192">
    <property type="term" value="P:vesicle-mediated transport"/>
    <property type="evidence" value="ECO:0007669"/>
    <property type="project" value="InterPro"/>
</dbReference>
<dbReference type="InterPro" id="IPR043972">
    <property type="entry name" value="FUZ/MON1/HPS1_longin_1"/>
</dbReference>
<feature type="domain" description="FUZ/MON1/HPS1 first Longin" evidence="3">
    <location>
        <begin position="191"/>
        <end position="306"/>
    </location>
</feature>
<dbReference type="Pfam" id="PF19037">
    <property type="entry name" value="Fuz_longin_2"/>
    <property type="match status" value="1"/>
</dbReference>
<dbReference type="PRINTS" id="PR01546">
    <property type="entry name" value="YEAST73DUF"/>
</dbReference>
<dbReference type="InterPro" id="IPR043971">
    <property type="entry name" value="FUZ/MON1/HPS1_longin_2"/>
</dbReference>
<dbReference type="GO" id="GO:0032585">
    <property type="term" value="C:multivesicular body membrane"/>
    <property type="evidence" value="ECO:0007669"/>
    <property type="project" value="UniProtKB-SubCell"/>
</dbReference>
<comment type="subcellular location">
    <subcellularLocation>
        <location evidence="2">Endosome</location>
        <location evidence="2">Multivesicular body membrane</location>
        <topology evidence="2">Peripheral membrane protein</topology>
    </subcellularLocation>
    <subcellularLocation>
        <location evidence="2">Prevacuolar compartment membrane</location>
        <topology evidence="2">Peripheral membrane protein</topology>
    </subcellularLocation>
    <subcellularLocation>
        <location evidence="2">Vacuole membrane</location>
        <topology evidence="2">Peripheral membrane protein</topology>
    </subcellularLocation>
</comment>
<dbReference type="AlphaFoldDB" id="A0A9P8AJF4"/>
<dbReference type="PANTHER" id="PTHR13027">
    <property type="entry name" value="SAND PROTEIN-RELATED"/>
    <property type="match status" value="1"/>
</dbReference>
<reference evidence="5" key="1">
    <citation type="submission" date="2021-03" db="EMBL/GenBank/DDBJ databases">
        <authorList>
            <person name="Palmer J.M."/>
        </authorList>
    </citation>
    <scope>NUCLEOTIDE SEQUENCE</scope>
    <source>
        <strain evidence="5">ARV_011</strain>
    </source>
</reference>
<keyword evidence="2" id="KW-0072">Autophagy</keyword>
<dbReference type="Pfam" id="PF19036">
    <property type="entry name" value="Fuz_longin_1"/>
    <property type="match status" value="1"/>
</dbReference>
<organism evidence="5 6">
    <name type="scientific">Scheffersomyces spartinae</name>
    <dbReference type="NCBI Taxonomy" id="45513"/>
    <lineage>
        <taxon>Eukaryota</taxon>
        <taxon>Fungi</taxon>
        <taxon>Dikarya</taxon>
        <taxon>Ascomycota</taxon>
        <taxon>Saccharomycotina</taxon>
        <taxon>Pichiomycetes</taxon>
        <taxon>Debaryomycetaceae</taxon>
        <taxon>Scheffersomyces</taxon>
    </lineage>
</organism>
<evidence type="ECO:0000256" key="2">
    <source>
        <dbReference type="RuleBase" id="RU367048"/>
    </source>
</evidence>
<keyword evidence="2" id="KW-0967">Endosome</keyword>
<keyword evidence="2" id="KW-0653">Protein transport</keyword>
<dbReference type="GO" id="GO:0006914">
    <property type="term" value="P:autophagy"/>
    <property type="evidence" value="ECO:0007669"/>
    <property type="project" value="UniProtKB-UniRule"/>
</dbReference>
<dbReference type="InterPro" id="IPR004353">
    <property type="entry name" value="Mon1"/>
</dbReference>
<dbReference type="GO" id="GO:0000329">
    <property type="term" value="C:fungal-type vacuole membrane"/>
    <property type="evidence" value="ECO:0007669"/>
    <property type="project" value="TreeGrafter"/>
</dbReference>
<evidence type="ECO:0000259" key="3">
    <source>
        <dbReference type="Pfam" id="PF19036"/>
    </source>
</evidence>
<evidence type="ECO:0000256" key="1">
    <source>
        <dbReference type="ARBA" id="ARBA00008968"/>
    </source>
</evidence>
<dbReference type="GO" id="GO:0035658">
    <property type="term" value="C:Mon1-Ccz1 complex"/>
    <property type="evidence" value="ECO:0007669"/>
    <property type="project" value="TreeGrafter"/>
</dbReference>
<proteinExistence type="inferred from homology"/>
<dbReference type="GeneID" id="66117874"/>
<comment type="similarity">
    <text evidence="1 2">Belongs to the MON1/SAND family.</text>
</comment>
<sequence length="678" mass="77325">MSDEHSSYGIPWNKLQLTNLDTLGFTVEECEPLTGLNVENVVNSEAVTPLMLMANDSTTLFSTIHNTASHENHLKPVALNMFLQPTESASSSACETFGDSQWNSPISEEQEELLNLLKGLRLRERKHRSTNLDTKSLQISFLKLSVYKQYAKFLQEEQQDQTDFDQESKFISKFIYPEKSSNGDLFHCKLKHFFIFSHAGKPIYSLNGSDDVIVGYMGLLTTVISSFDSEVHSLKFGNDMQMCILNKEPLIFVAILKLSTEFKSNLIAIQLNVLYDYLLSILSLTTINKSFANRMNYDLRKVLNPLDYYNLDSLALKLTYGLAPEKDLVQLDNGLNFFISVLLDRSIECAILRNTTRQRLNSILLSCKRVKQRGDSSKSHNSDTSSILSYFSNNEREHLRFLGSDLLFAYIIDGKGRLLSKLRTNPHCLGSKDLLLLFSTINSTLAYNSSNTGEDYWMPLCMPHFNSNGFLYVFIKSIDLADFVKVDGNYVERTPLSIVLVSGNKNSFFEMQKLSNYIIHMIAKKESFRNSLANELNFSYDKPSSTKDSVSSPLLPPCPVLLDHFIFRLKDLEQFAMVQHQGDPNVLKYAFFYTQLCTNESTIVNKVNKKLTIIKWQEGLSDAVVGFRLCDDKHEFYALYSQFQENESPLDITNDSSKLIKWCEKYSKRLWVGEGAVH</sequence>
<keyword evidence="6" id="KW-1185">Reference proteome</keyword>
<evidence type="ECO:0000313" key="6">
    <source>
        <dbReference type="Proteomes" id="UP000790833"/>
    </source>
</evidence>
<comment type="caution">
    <text evidence="5">The sequence shown here is derived from an EMBL/GenBank/DDBJ whole genome shotgun (WGS) entry which is preliminary data.</text>
</comment>
<dbReference type="Proteomes" id="UP000790833">
    <property type="component" value="Unassembled WGS sequence"/>
</dbReference>
<feature type="domain" description="FUZ/MON1/HPS1 second Longin" evidence="4">
    <location>
        <begin position="405"/>
        <end position="516"/>
    </location>
</feature>
<evidence type="ECO:0000313" key="5">
    <source>
        <dbReference type="EMBL" id="KAG7194819.1"/>
    </source>
</evidence>
<comment type="function">
    <text evidence="2">Required for multiple vacuole delivery pathways including the cytoplasm to vacuole transport (Cvt), autophagy, pexophagy and endocytosis.</text>
</comment>
<keyword evidence="2" id="KW-0472">Membrane</keyword>